<evidence type="ECO:0000256" key="9">
    <source>
        <dbReference type="ARBA" id="ARBA00023002"/>
    </source>
</evidence>
<keyword evidence="18" id="KW-1185">Reference proteome</keyword>
<evidence type="ECO:0000256" key="6">
    <source>
        <dbReference type="ARBA" id="ARBA00022692"/>
    </source>
</evidence>
<name>W4KDZ6_HETIT</name>
<dbReference type="InterPro" id="IPR013121">
    <property type="entry name" value="Fe_red_NAD-bd_6"/>
</dbReference>
<dbReference type="PANTHER" id="PTHR32361">
    <property type="entry name" value="FERRIC/CUPRIC REDUCTASE TRANSMEMBRANE COMPONENT"/>
    <property type="match status" value="1"/>
</dbReference>
<sequence>MSLFEIFITLAYLAALLTWEFVHTNNLDPDFWSNKAAHLAAIQVPLLPALSSKNNVIGWLTGVSHEKLNVLHRSVARCILVLIWIHLWGRHRIGFTGADDLSVFHWERLGLAAGTIYTLTIILTLRPIRLLSHEVFYFTHIILVFAFVLLAYFHTLTPGFSYYIWPTWVVWGFERLFRLARYLTLNVFPRPSHSKARLSLISSDSLRLTLIRRIPLGWMPGQHVFLAFPTVSNVPLESHPFTIANIPKEGRGEQELVFIIRGREGLTKRLVERAAEKDGVKIPVFLDGPYGNPTNLRPYTTCVFIAGGSGVSYTLPLLLDLVKRVRDGTALAKRILFVWAIRDEEYLEWVAGLLADVISTVPPSLSIDIDLYVTGTSTQAKAASDLPLQEQATTTHTTREPSGSGEKTPESAEVGGLPSPRKGRPNVAQLVHGEINTAKGPTSVDVSGPPSLIKAVRDSLTSPISATRSVMNGGPTVHFHAENFTL</sequence>
<protein>
    <recommendedName>
        <fullName evidence="3">ferric-chelate reductase (NADPH)</fullName>
        <ecNumber evidence="3">1.16.1.9</ecNumber>
    </recommendedName>
</protein>
<evidence type="ECO:0000313" key="17">
    <source>
        <dbReference type="EMBL" id="ETW84033.1"/>
    </source>
</evidence>
<dbReference type="Pfam" id="PF01794">
    <property type="entry name" value="Ferric_reduct"/>
    <property type="match status" value="1"/>
</dbReference>
<dbReference type="Gene3D" id="2.40.30.10">
    <property type="entry name" value="Translation factors"/>
    <property type="match status" value="1"/>
</dbReference>
<organism evidence="17 18">
    <name type="scientific">Heterobasidion irregulare (strain TC 32-1)</name>
    <dbReference type="NCBI Taxonomy" id="747525"/>
    <lineage>
        <taxon>Eukaryota</taxon>
        <taxon>Fungi</taxon>
        <taxon>Dikarya</taxon>
        <taxon>Basidiomycota</taxon>
        <taxon>Agaricomycotina</taxon>
        <taxon>Agaricomycetes</taxon>
        <taxon>Russulales</taxon>
        <taxon>Bondarzewiaceae</taxon>
        <taxon>Heterobasidion</taxon>
        <taxon>Heterobasidion annosum species complex</taxon>
    </lineage>
</organism>
<dbReference type="GO" id="GO:0006879">
    <property type="term" value="P:intracellular iron ion homeostasis"/>
    <property type="evidence" value="ECO:0007669"/>
    <property type="project" value="TreeGrafter"/>
</dbReference>
<evidence type="ECO:0000256" key="5">
    <source>
        <dbReference type="ARBA" id="ARBA00022475"/>
    </source>
</evidence>
<evidence type="ECO:0000256" key="1">
    <source>
        <dbReference type="ARBA" id="ARBA00004651"/>
    </source>
</evidence>
<dbReference type="EMBL" id="KI925456">
    <property type="protein sequence ID" value="ETW84033.1"/>
    <property type="molecule type" value="Genomic_DNA"/>
</dbReference>
<dbReference type="GO" id="GO:0005886">
    <property type="term" value="C:plasma membrane"/>
    <property type="evidence" value="ECO:0007669"/>
    <property type="project" value="UniProtKB-SubCell"/>
</dbReference>
<dbReference type="SFLD" id="SFLDG01168">
    <property type="entry name" value="Ferric_reductase_subgroup_(FRE"/>
    <property type="match status" value="1"/>
</dbReference>
<dbReference type="InterPro" id="IPR013130">
    <property type="entry name" value="Fe3_Rdtase_TM_dom"/>
</dbReference>
<keyword evidence="10" id="KW-0406">Ion transport</keyword>
<dbReference type="Pfam" id="PF08022">
    <property type="entry name" value="FAD_binding_8"/>
    <property type="match status" value="1"/>
</dbReference>
<dbReference type="SUPFAM" id="SSF52343">
    <property type="entry name" value="Ferredoxin reductase-like, C-terminal NADP-linked domain"/>
    <property type="match status" value="1"/>
</dbReference>
<keyword evidence="11 15" id="KW-0472">Membrane</keyword>
<dbReference type="SFLD" id="SFLDS00052">
    <property type="entry name" value="Ferric_Reductase_Domain"/>
    <property type="match status" value="1"/>
</dbReference>
<feature type="transmembrane region" description="Helical" evidence="15">
    <location>
        <begin position="135"/>
        <end position="154"/>
    </location>
</feature>
<dbReference type="InterPro" id="IPR051410">
    <property type="entry name" value="Ferric/Cupric_Reductase"/>
</dbReference>
<feature type="transmembrane region" description="Helical" evidence="15">
    <location>
        <begin position="6"/>
        <end position="22"/>
    </location>
</feature>
<dbReference type="AlphaFoldDB" id="W4KDZ6"/>
<dbReference type="SUPFAM" id="SSF63380">
    <property type="entry name" value="Riboflavin synthase domain-like"/>
    <property type="match status" value="1"/>
</dbReference>
<dbReference type="GO" id="GO:0052851">
    <property type="term" value="F:ferric-chelate reductase (NADPH) activity"/>
    <property type="evidence" value="ECO:0007669"/>
    <property type="project" value="UniProtKB-EC"/>
</dbReference>
<keyword evidence="6 15" id="KW-0812">Transmembrane</keyword>
<dbReference type="KEGG" id="hir:HETIRDRAFT_102663"/>
<evidence type="ECO:0000256" key="10">
    <source>
        <dbReference type="ARBA" id="ARBA00023065"/>
    </source>
</evidence>
<comment type="subcellular location">
    <subcellularLocation>
        <location evidence="1">Cell membrane</location>
        <topology evidence="1">Multi-pass membrane protein</topology>
    </subcellularLocation>
</comment>
<keyword evidence="12" id="KW-0325">Glycoprotein</keyword>
<comment type="similarity">
    <text evidence="2">Belongs to the ferric reductase (FRE) family.</text>
</comment>
<reference evidence="17 18" key="1">
    <citation type="journal article" date="2012" name="New Phytol.">
        <title>Insight into trade-off between wood decay and parasitism from the genome of a fungal forest pathogen.</title>
        <authorList>
            <person name="Olson A."/>
            <person name="Aerts A."/>
            <person name="Asiegbu F."/>
            <person name="Belbahri L."/>
            <person name="Bouzid O."/>
            <person name="Broberg A."/>
            <person name="Canback B."/>
            <person name="Coutinho P.M."/>
            <person name="Cullen D."/>
            <person name="Dalman K."/>
            <person name="Deflorio G."/>
            <person name="van Diepen L.T."/>
            <person name="Dunand C."/>
            <person name="Duplessis S."/>
            <person name="Durling M."/>
            <person name="Gonthier P."/>
            <person name="Grimwood J."/>
            <person name="Fossdal C.G."/>
            <person name="Hansson D."/>
            <person name="Henrissat B."/>
            <person name="Hietala A."/>
            <person name="Himmelstrand K."/>
            <person name="Hoffmeister D."/>
            <person name="Hogberg N."/>
            <person name="James T.Y."/>
            <person name="Karlsson M."/>
            <person name="Kohler A."/>
            <person name="Kues U."/>
            <person name="Lee Y.H."/>
            <person name="Lin Y.C."/>
            <person name="Lind M."/>
            <person name="Lindquist E."/>
            <person name="Lombard V."/>
            <person name="Lucas S."/>
            <person name="Lunden K."/>
            <person name="Morin E."/>
            <person name="Murat C."/>
            <person name="Park J."/>
            <person name="Raffaello T."/>
            <person name="Rouze P."/>
            <person name="Salamov A."/>
            <person name="Schmutz J."/>
            <person name="Solheim H."/>
            <person name="Stahlberg J."/>
            <person name="Velez H."/>
            <person name="de Vries R.P."/>
            <person name="Wiebenga A."/>
            <person name="Woodward S."/>
            <person name="Yakovlev I."/>
            <person name="Garbelotto M."/>
            <person name="Martin F."/>
            <person name="Grigoriev I.V."/>
            <person name="Stenlid J."/>
        </authorList>
    </citation>
    <scope>NUCLEOTIDE SEQUENCE [LARGE SCALE GENOMIC DNA]</scope>
    <source>
        <strain evidence="17 18">TC 32-1</strain>
    </source>
</reference>
<dbReference type="EC" id="1.16.1.9" evidence="3"/>
<dbReference type="InterPro" id="IPR039261">
    <property type="entry name" value="FNR_nucleotide-bd"/>
</dbReference>
<dbReference type="GeneID" id="20665855"/>
<keyword evidence="7" id="KW-0249">Electron transport</keyword>
<keyword evidence="9" id="KW-0560">Oxidoreductase</keyword>
<feature type="transmembrane region" description="Helical" evidence="15">
    <location>
        <begin position="109"/>
        <end position="128"/>
    </location>
</feature>
<evidence type="ECO:0000256" key="13">
    <source>
        <dbReference type="ARBA" id="ARBA00048483"/>
    </source>
</evidence>
<dbReference type="STRING" id="747525.W4KDZ6"/>
<dbReference type="InterPro" id="IPR013112">
    <property type="entry name" value="FAD-bd_8"/>
</dbReference>
<evidence type="ECO:0000256" key="8">
    <source>
        <dbReference type="ARBA" id="ARBA00022989"/>
    </source>
</evidence>
<dbReference type="PROSITE" id="PS51384">
    <property type="entry name" value="FAD_FR"/>
    <property type="match status" value="1"/>
</dbReference>
<dbReference type="GO" id="GO:0006826">
    <property type="term" value="P:iron ion transport"/>
    <property type="evidence" value="ECO:0007669"/>
    <property type="project" value="UniProtKB-ARBA"/>
</dbReference>
<evidence type="ECO:0000256" key="2">
    <source>
        <dbReference type="ARBA" id="ARBA00006278"/>
    </source>
</evidence>
<dbReference type="InParanoid" id="W4KDZ6"/>
<dbReference type="Pfam" id="PF08030">
    <property type="entry name" value="NAD_binding_6"/>
    <property type="match status" value="1"/>
</dbReference>
<dbReference type="PANTHER" id="PTHR32361:SF9">
    <property type="entry name" value="FERRIC REDUCTASE TRANSMEMBRANE COMPONENT 3-RELATED"/>
    <property type="match status" value="1"/>
</dbReference>
<evidence type="ECO:0000256" key="4">
    <source>
        <dbReference type="ARBA" id="ARBA00022448"/>
    </source>
</evidence>
<evidence type="ECO:0000256" key="3">
    <source>
        <dbReference type="ARBA" id="ARBA00012668"/>
    </source>
</evidence>
<dbReference type="InterPro" id="IPR017927">
    <property type="entry name" value="FAD-bd_FR_type"/>
</dbReference>
<dbReference type="RefSeq" id="XP_009543752.1">
    <property type="nucleotide sequence ID" value="XM_009545457.1"/>
</dbReference>
<evidence type="ECO:0000313" key="18">
    <source>
        <dbReference type="Proteomes" id="UP000030671"/>
    </source>
</evidence>
<dbReference type="eggNOG" id="KOG0039">
    <property type="taxonomic scope" value="Eukaryota"/>
</dbReference>
<dbReference type="OrthoDB" id="4494341at2759"/>
<keyword evidence="8 15" id="KW-1133">Transmembrane helix</keyword>
<accession>W4KDZ6</accession>
<evidence type="ECO:0000256" key="11">
    <source>
        <dbReference type="ARBA" id="ARBA00023136"/>
    </source>
</evidence>
<keyword evidence="5" id="KW-1003">Cell membrane</keyword>
<feature type="domain" description="FAD-binding FR-type" evidence="16">
    <location>
        <begin position="187"/>
        <end position="296"/>
    </location>
</feature>
<evidence type="ECO:0000256" key="14">
    <source>
        <dbReference type="SAM" id="MobiDB-lite"/>
    </source>
</evidence>
<dbReference type="CDD" id="cd06186">
    <property type="entry name" value="NOX_Duox_like_FAD_NADP"/>
    <property type="match status" value="1"/>
</dbReference>
<dbReference type="FunCoup" id="W4KDZ6">
    <property type="interactions" value="190"/>
</dbReference>
<feature type="region of interest" description="Disordered" evidence="14">
    <location>
        <begin position="382"/>
        <end position="425"/>
    </location>
</feature>
<dbReference type="HOGENOM" id="CLU_010365_6_1_1"/>
<comment type="catalytic activity">
    <reaction evidence="13">
        <text>2 a Fe(II)-siderophore + NADP(+) + H(+) = 2 a Fe(III)-siderophore + NADPH</text>
        <dbReference type="Rhea" id="RHEA:28795"/>
        <dbReference type="Rhea" id="RHEA-COMP:11342"/>
        <dbReference type="Rhea" id="RHEA-COMP:11344"/>
        <dbReference type="ChEBI" id="CHEBI:15378"/>
        <dbReference type="ChEBI" id="CHEBI:29033"/>
        <dbReference type="ChEBI" id="CHEBI:29034"/>
        <dbReference type="ChEBI" id="CHEBI:57783"/>
        <dbReference type="ChEBI" id="CHEBI:58349"/>
        <dbReference type="EC" id="1.16.1.9"/>
    </reaction>
</comment>
<evidence type="ECO:0000259" key="16">
    <source>
        <dbReference type="PROSITE" id="PS51384"/>
    </source>
</evidence>
<evidence type="ECO:0000256" key="15">
    <source>
        <dbReference type="SAM" id="Phobius"/>
    </source>
</evidence>
<dbReference type="GO" id="GO:0015677">
    <property type="term" value="P:copper ion import"/>
    <property type="evidence" value="ECO:0007669"/>
    <property type="project" value="TreeGrafter"/>
</dbReference>
<gene>
    <name evidence="17" type="ORF">HETIRDRAFT_102663</name>
</gene>
<dbReference type="InterPro" id="IPR017938">
    <property type="entry name" value="Riboflavin_synthase-like_b-brl"/>
</dbReference>
<evidence type="ECO:0000256" key="12">
    <source>
        <dbReference type="ARBA" id="ARBA00023180"/>
    </source>
</evidence>
<evidence type="ECO:0000256" key="7">
    <source>
        <dbReference type="ARBA" id="ARBA00022982"/>
    </source>
</evidence>
<dbReference type="Gene3D" id="3.40.50.80">
    <property type="entry name" value="Nucleotide-binding domain of ferredoxin-NADP reductase (FNR) module"/>
    <property type="match status" value="1"/>
</dbReference>
<keyword evidence="4" id="KW-0813">Transport</keyword>
<proteinExistence type="inferred from homology"/>
<dbReference type="Proteomes" id="UP000030671">
    <property type="component" value="Unassembled WGS sequence"/>
</dbReference>